<dbReference type="GO" id="GO:0005886">
    <property type="term" value="C:plasma membrane"/>
    <property type="evidence" value="ECO:0007669"/>
    <property type="project" value="UniProtKB-SubCell"/>
</dbReference>
<dbReference type="Proteomes" id="UP001223646">
    <property type="component" value="Unassembled WGS sequence"/>
</dbReference>
<keyword evidence="7 27" id="KW-0472">Membrane</keyword>
<comment type="catalytic activity">
    <reaction evidence="11">
        <text>L-alpha-aminoacyl-L-arginine(out) = L-alpha-aminoacyl-L-arginine(in)</text>
        <dbReference type="Rhea" id="RHEA:79367"/>
        <dbReference type="ChEBI" id="CHEBI:229968"/>
    </reaction>
</comment>
<protein>
    <recommendedName>
        <fullName evidence="22">Lysosomal dipeptide transporter MFSD1</fullName>
    </recommendedName>
    <alternativeName>
        <fullName evidence="23">Major facilitator superfamily domain-containing protein 1</fullName>
    </alternativeName>
</protein>
<comment type="catalytic activity">
    <reaction evidence="12">
        <text>L-alpha-aminoacyl-L-histidine(out) = L-alpha-aminoacyl-L-histidine(in)</text>
        <dbReference type="Rhea" id="RHEA:79375"/>
        <dbReference type="ChEBI" id="CHEBI:229967"/>
    </reaction>
</comment>
<feature type="domain" description="Major facilitator superfamily (MFS) profile" evidence="28">
    <location>
        <begin position="39"/>
        <end position="460"/>
    </location>
</feature>
<proteinExistence type="inferred from homology"/>
<evidence type="ECO:0000256" key="16">
    <source>
        <dbReference type="ARBA" id="ARBA00044899"/>
    </source>
</evidence>
<sequence length="475" mass="50444">MWRVVKQRNGKDQISSTDQPATAVAKDPREHVTGRAIAVWLAALITYIVAIVGRTSMGVAGVEALDRFHINASQLALFTAVQVGVYALAQIPTGIIIDRVGAKKTMVVGALIMALGQVIIAFTTSYPLAVIARVFIGAGDATAFLGAMRLLPAWFPLRVTPLFTQLTAGLGQLGQFISAVPFLAILHAAGWVPAFLSLSTAGLLIAIVGMIALADVPENSSTARMSLRERRAAKKAAKTAADGGASAAADEKLTIGQTLKTVTTHPVCWQGFFTHWTGLMHQCIFTLLWGMPLMMLGMGLKPSEASVVLVINTLSVIIAGPLMGMVSARTGRDRIKVVVAIAFINMAVWIVFLAPSNPPAYWAIIVVNILMAGLGAMSNFGFDSVREEVDRKVLATGTGLANMGGFVATMLAAQGVGFLLDIAAPDGNYTWETFRIGWLAVVGVWVIGFVGLLVAKRAAARFVAQQSRFELEPTE</sequence>
<evidence type="ECO:0000259" key="28">
    <source>
        <dbReference type="PROSITE" id="PS50850"/>
    </source>
</evidence>
<comment type="subcellular location">
    <subcellularLocation>
        <location evidence="2">Cell membrane</location>
        <topology evidence="2">Multi-pass membrane protein</topology>
    </subcellularLocation>
    <subcellularLocation>
        <location evidence="1">Lysosome membrane</location>
        <topology evidence="1">Multi-pass membrane protein</topology>
    </subcellularLocation>
</comment>
<evidence type="ECO:0000313" key="30">
    <source>
        <dbReference type="Proteomes" id="UP001223646"/>
    </source>
</evidence>
<dbReference type="PROSITE" id="PS50850">
    <property type="entry name" value="MFS"/>
    <property type="match status" value="1"/>
</dbReference>
<evidence type="ECO:0000256" key="10">
    <source>
        <dbReference type="ARBA" id="ARBA00044878"/>
    </source>
</evidence>
<evidence type="ECO:0000313" key="29">
    <source>
        <dbReference type="EMBL" id="MEO3716759.1"/>
    </source>
</evidence>
<dbReference type="InterPro" id="IPR011701">
    <property type="entry name" value="MFS"/>
</dbReference>
<evidence type="ECO:0000256" key="18">
    <source>
        <dbReference type="ARBA" id="ARBA00044903"/>
    </source>
</evidence>
<evidence type="ECO:0000256" key="4">
    <source>
        <dbReference type="ARBA" id="ARBA00022448"/>
    </source>
</evidence>
<feature type="transmembrane region" description="Helical" evidence="27">
    <location>
        <begin position="436"/>
        <end position="455"/>
    </location>
</feature>
<comment type="catalytic activity">
    <reaction evidence="16">
        <text>L-arginyl-L-alpha-amino acid(out) = L-arginyl-L-alpha-amino acid(in)</text>
        <dbReference type="Rhea" id="RHEA:79371"/>
        <dbReference type="ChEBI" id="CHEBI:84315"/>
    </reaction>
</comment>
<feature type="transmembrane region" description="Helical" evidence="27">
    <location>
        <begin position="306"/>
        <end position="325"/>
    </location>
</feature>
<evidence type="ECO:0000256" key="7">
    <source>
        <dbReference type="ARBA" id="ARBA00023136"/>
    </source>
</evidence>
<evidence type="ECO:0000256" key="12">
    <source>
        <dbReference type="ARBA" id="ARBA00044884"/>
    </source>
</evidence>
<reference evidence="29" key="2">
    <citation type="submission" date="2024-05" db="EMBL/GenBank/DDBJ databases">
        <authorList>
            <person name="Wolfe A."/>
        </authorList>
    </citation>
    <scope>NUCLEOTIDE SEQUENCE</scope>
    <source>
        <strain evidence="29">UMB1064</strain>
    </source>
</reference>
<comment type="catalytic activity">
    <reaction evidence="15">
        <text>L-aspartyl-L-lysine(out) = L-aspartyl-L-lysine(in)</text>
        <dbReference type="Rhea" id="RHEA:79411"/>
        <dbReference type="ChEBI" id="CHEBI:229953"/>
    </reaction>
</comment>
<reference evidence="29" key="1">
    <citation type="submission" date="2023-05" db="EMBL/GenBank/DDBJ databases">
        <authorList>
            <person name="Du J."/>
        </authorList>
    </citation>
    <scope>NUCLEOTIDE SEQUENCE</scope>
    <source>
        <strain evidence="29">UMB1064</strain>
    </source>
</reference>
<dbReference type="EMBL" id="JASOOY020000011">
    <property type="protein sequence ID" value="MEO3716759.1"/>
    <property type="molecule type" value="Genomic_DNA"/>
</dbReference>
<feature type="transmembrane region" description="Helical" evidence="27">
    <location>
        <begin position="394"/>
        <end position="416"/>
    </location>
</feature>
<evidence type="ECO:0000256" key="6">
    <source>
        <dbReference type="ARBA" id="ARBA00022989"/>
    </source>
</evidence>
<evidence type="ECO:0000256" key="1">
    <source>
        <dbReference type="ARBA" id="ARBA00004155"/>
    </source>
</evidence>
<keyword evidence="5 27" id="KW-0812">Transmembrane</keyword>
<dbReference type="PANTHER" id="PTHR23512">
    <property type="entry name" value="MAJOR FACILITATOR SUPERFAMILY DOMAIN-CONTAINING PROTEIN 1"/>
    <property type="match status" value="1"/>
</dbReference>
<keyword evidence="4" id="KW-0813">Transport</keyword>
<evidence type="ECO:0000256" key="20">
    <source>
        <dbReference type="ARBA" id="ARBA00044919"/>
    </source>
</evidence>
<comment type="catalytic activity">
    <reaction evidence="19">
        <text>L-histidyl-L-alpha-amino acid(out) = L-histidyl-L-alpha-amino acid(in)</text>
        <dbReference type="Rhea" id="RHEA:79379"/>
        <dbReference type="ChEBI" id="CHEBI:229964"/>
    </reaction>
</comment>
<accession>A0AAW9SU32</accession>
<evidence type="ECO:0000256" key="14">
    <source>
        <dbReference type="ARBA" id="ARBA00044893"/>
    </source>
</evidence>
<evidence type="ECO:0000256" key="19">
    <source>
        <dbReference type="ARBA" id="ARBA00044912"/>
    </source>
</evidence>
<evidence type="ECO:0000256" key="23">
    <source>
        <dbReference type="ARBA" id="ARBA00045018"/>
    </source>
</evidence>
<dbReference type="RefSeq" id="WP_048732606.1">
    <property type="nucleotide sequence ID" value="NZ_JAFJME010000029.1"/>
</dbReference>
<dbReference type="InterPro" id="IPR052187">
    <property type="entry name" value="MFSD1"/>
</dbReference>
<evidence type="ECO:0000256" key="2">
    <source>
        <dbReference type="ARBA" id="ARBA00004651"/>
    </source>
</evidence>
<dbReference type="GO" id="GO:0022857">
    <property type="term" value="F:transmembrane transporter activity"/>
    <property type="evidence" value="ECO:0007669"/>
    <property type="project" value="InterPro"/>
</dbReference>
<comment type="subunit">
    <text evidence="25">Homodimer. Interacts with lysosomal protein GLMP (via lumenal domain); the interaction starts while both proteins are still in the endoplasmic reticulum and is required for stabilization of MFSD1 in lysosomes but has no direct effect on its targeting to lysosomes or transporter activity.</text>
</comment>
<dbReference type="PANTHER" id="PTHR23512:SF3">
    <property type="entry name" value="MAJOR FACILITATOR SUPERFAMILY DOMAIN-CONTAINING PROTEIN 1"/>
    <property type="match status" value="1"/>
</dbReference>
<dbReference type="Gene3D" id="1.20.1250.20">
    <property type="entry name" value="MFS general substrate transporter like domains"/>
    <property type="match status" value="2"/>
</dbReference>
<feature type="transmembrane region" description="Helical" evidence="27">
    <location>
        <begin position="36"/>
        <end position="55"/>
    </location>
</feature>
<evidence type="ECO:0000256" key="27">
    <source>
        <dbReference type="SAM" id="Phobius"/>
    </source>
</evidence>
<feature type="transmembrane region" description="Helical" evidence="27">
    <location>
        <begin position="194"/>
        <end position="216"/>
    </location>
</feature>
<dbReference type="AlphaFoldDB" id="A0AAW9SU32"/>
<dbReference type="CDD" id="cd06174">
    <property type="entry name" value="MFS"/>
    <property type="match status" value="1"/>
</dbReference>
<gene>
    <name evidence="29" type="ORF">QP460_004060</name>
</gene>
<dbReference type="GO" id="GO:0005765">
    <property type="term" value="C:lysosomal membrane"/>
    <property type="evidence" value="ECO:0007669"/>
    <property type="project" value="UniProtKB-SubCell"/>
</dbReference>
<evidence type="ECO:0000256" key="21">
    <source>
        <dbReference type="ARBA" id="ARBA00044924"/>
    </source>
</evidence>
<dbReference type="InterPro" id="IPR036259">
    <property type="entry name" value="MFS_trans_sf"/>
</dbReference>
<evidence type="ECO:0000256" key="5">
    <source>
        <dbReference type="ARBA" id="ARBA00022692"/>
    </source>
</evidence>
<comment type="catalytic activity">
    <reaction evidence="18">
        <text>L-arginyl-glycine(out) = L-arginyl-glycine(in)</text>
        <dbReference type="Rhea" id="RHEA:79391"/>
        <dbReference type="ChEBI" id="CHEBI:229955"/>
    </reaction>
</comment>
<evidence type="ECO:0000256" key="24">
    <source>
        <dbReference type="ARBA" id="ARBA00045709"/>
    </source>
</evidence>
<feature type="transmembrane region" description="Helical" evidence="27">
    <location>
        <begin position="75"/>
        <end position="97"/>
    </location>
</feature>
<keyword evidence="8" id="KW-0458">Lysosome</keyword>
<keyword evidence="6 27" id="KW-1133">Transmembrane helix</keyword>
<comment type="catalytic activity">
    <reaction evidence="10">
        <text>L-histidyl-glycine(out) = L-histidyl-glycine(in)</text>
        <dbReference type="Rhea" id="RHEA:79395"/>
        <dbReference type="ChEBI" id="CHEBI:229957"/>
    </reaction>
</comment>
<comment type="function">
    <text evidence="24">Lysosomal dipeptide uniporter that selectively exports lysine, arginine or histidine-containing dipeptides with a net positive charge from the lysosome lumen into the cytosol. Could play a role in a specific type of protein O-glycosylation indirectly regulating macrophages migration and tissue invasion. Also essential for liver homeostasis.</text>
</comment>
<comment type="catalytic activity">
    <reaction evidence="14">
        <text>L-alpha-aminoacyl-L-lysine(out) = L-alpha-aminoacyl-L-lysine(in)</text>
        <dbReference type="Rhea" id="RHEA:79383"/>
        <dbReference type="ChEBI" id="CHEBI:229966"/>
    </reaction>
</comment>
<dbReference type="InterPro" id="IPR020846">
    <property type="entry name" value="MFS_dom"/>
</dbReference>
<feature type="region of interest" description="Disordered" evidence="26">
    <location>
        <begin position="1"/>
        <end position="27"/>
    </location>
</feature>
<feature type="transmembrane region" description="Helical" evidence="27">
    <location>
        <begin position="337"/>
        <end position="354"/>
    </location>
</feature>
<comment type="catalytic activity">
    <reaction evidence="9">
        <text>L-lysyl-L-alanine(out) = L-lysyl-L-alanine(in)</text>
        <dbReference type="Rhea" id="RHEA:79399"/>
        <dbReference type="ChEBI" id="CHEBI:229954"/>
    </reaction>
</comment>
<comment type="catalytic activity">
    <reaction evidence="20">
        <text>L-alanyl-L-lysine(out) = L-alanyl-L-lysine(in)</text>
        <dbReference type="Rhea" id="RHEA:79415"/>
        <dbReference type="ChEBI" id="CHEBI:192470"/>
    </reaction>
</comment>
<comment type="similarity">
    <text evidence="3">Belongs to the major facilitator superfamily.</text>
</comment>
<evidence type="ECO:0000256" key="15">
    <source>
        <dbReference type="ARBA" id="ARBA00044898"/>
    </source>
</evidence>
<feature type="transmembrane region" description="Helical" evidence="27">
    <location>
        <begin position="279"/>
        <end position="300"/>
    </location>
</feature>
<evidence type="ECO:0000256" key="25">
    <source>
        <dbReference type="ARBA" id="ARBA00046376"/>
    </source>
</evidence>
<comment type="catalytic activity">
    <reaction evidence="21">
        <text>L-lysyl-glycine(out) = L-lysyl-glycine(in)</text>
        <dbReference type="Rhea" id="RHEA:79407"/>
        <dbReference type="ChEBI" id="CHEBI:191202"/>
    </reaction>
</comment>
<evidence type="ECO:0000256" key="9">
    <source>
        <dbReference type="ARBA" id="ARBA00044876"/>
    </source>
</evidence>
<evidence type="ECO:0000256" key="17">
    <source>
        <dbReference type="ARBA" id="ARBA00044900"/>
    </source>
</evidence>
<feature type="transmembrane region" description="Helical" evidence="27">
    <location>
        <begin position="360"/>
        <end position="382"/>
    </location>
</feature>
<comment type="catalytic activity">
    <reaction evidence="13">
        <text>L-lysyl-L-alpha-amino acid(out) = L-lysyl-L-alpha-amino acid(in)</text>
        <dbReference type="Rhea" id="RHEA:79387"/>
        <dbReference type="ChEBI" id="CHEBI:229965"/>
    </reaction>
</comment>
<name>A0AAW9SU32_CORAY</name>
<organism evidence="29 30">
    <name type="scientific">Corynebacterium amycolatum</name>
    <dbReference type="NCBI Taxonomy" id="43765"/>
    <lineage>
        <taxon>Bacteria</taxon>
        <taxon>Bacillati</taxon>
        <taxon>Actinomycetota</taxon>
        <taxon>Actinomycetes</taxon>
        <taxon>Mycobacteriales</taxon>
        <taxon>Corynebacteriaceae</taxon>
        <taxon>Corynebacterium</taxon>
    </lineage>
</organism>
<comment type="catalytic activity">
    <reaction evidence="17">
        <text>L-lysyl-L-lysine(out) = L-lysyl-L-lysine(in)</text>
        <dbReference type="Rhea" id="RHEA:79403"/>
        <dbReference type="ChEBI" id="CHEBI:229956"/>
    </reaction>
</comment>
<evidence type="ECO:0000256" key="8">
    <source>
        <dbReference type="ARBA" id="ARBA00023228"/>
    </source>
</evidence>
<dbReference type="Pfam" id="PF07690">
    <property type="entry name" value="MFS_1"/>
    <property type="match status" value="1"/>
</dbReference>
<comment type="caution">
    <text evidence="29">The sequence shown here is derived from an EMBL/GenBank/DDBJ whole genome shotgun (WGS) entry which is preliminary data.</text>
</comment>
<evidence type="ECO:0000256" key="11">
    <source>
        <dbReference type="ARBA" id="ARBA00044881"/>
    </source>
</evidence>
<feature type="transmembrane region" description="Helical" evidence="27">
    <location>
        <begin position="106"/>
        <end position="124"/>
    </location>
</feature>
<dbReference type="SUPFAM" id="SSF103473">
    <property type="entry name" value="MFS general substrate transporter"/>
    <property type="match status" value="1"/>
</dbReference>
<evidence type="ECO:0000256" key="13">
    <source>
        <dbReference type="ARBA" id="ARBA00044891"/>
    </source>
</evidence>
<evidence type="ECO:0000256" key="3">
    <source>
        <dbReference type="ARBA" id="ARBA00008335"/>
    </source>
</evidence>
<evidence type="ECO:0000256" key="22">
    <source>
        <dbReference type="ARBA" id="ARBA00044985"/>
    </source>
</evidence>
<evidence type="ECO:0000256" key="26">
    <source>
        <dbReference type="SAM" id="MobiDB-lite"/>
    </source>
</evidence>